<accession>A0A6M2CWP9</accession>
<evidence type="ECO:0000313" key="2">
    <source>
        <dbReference type="EMBL" id="NOV37778.1"/>
    </source>
</evidence>
<keyword evidence="1" id="KW-0732">Signal</keyword>
<name>A0A6M2CWP9_RHIMP</name>
<dbReference type="EMBL" id="GHWJ01005041">
    <property type="protein sequence ID" value="NOV37778.1"/>
    <property type="molecule type" value="Transcribed_RNA"/>
</dbReference>
<sequence>MKPLVSCALLLVVFSVSFAHHEELCEKDDEQLKSELICIKLLISQEANKSFNDAKKDLNCNSRSCVIRKLCEGGDLNAAMEQYFTDEQILEIHNAATACDPDAANEDDTPITTKK</sequence>
<protein>
    <submittedName>
        <fullName evidence="2">Putative microplusin</fullName>
    </submittedName>
</protein>
<dbReference type="OrthoDB" id="6500482at2759"/>
<dbReference type="VEuPathDB" id="VectorBase:LOC119162378"/>
<reference evidence="2" key="1">
    <citation type="submission" date="2019-09" db="EMBL/GenBank/DDBJ databases">
        <title>Organ-specific transcriptomic study of the physiology of the cattle tick, Rhipicephalus microplus.</title>
        <authorList>
            <person name="Tirloni L."/>
            <person name="Braz G."/>
            <person name="Gandara A.C.P."/>
            <person name="Sabadin G.A."/>
            <person name="da Silva R.M."/>
            <person name="Guizzo M.G."/>
            <person name="Machado J.A."/>
            <person name="Costa E.P."/>
            <person name="Gomes H.F."/>
            <person name="Moraes J."/>
            <person name="Mota M.B.S."/>
            <person name="Mesquita R.D."/>
            <person name="Alvarenga P.H."/>
            <person name="Alves F."/>
            <person name="Seixas A."/>
            <person name="da Fonseca R.N."/>
            <person name="Fogaca A."/>
            <person name="Logullo C."/>
            <person name="Tanaka A."/>
            <person name="Daffre S."/>
            <person name="Termignoni C."/>
            <person name="Vaz I.S.Jr."/>
            <person name="Oliveira P.L."/>
            <person name="Ribeiro J.M."/>
        </authorList>
    </citation>
    <scope>NUCLEOTIDE SEQUENCE</scope>
    <source>
        <strain evidence="2">Porto Alegre</strain>
    </source>
</reference>
<evidence type="ECO:0000256" key="1">
    <source>
        <dbReference type="SAM" id="SignalP"/>
    </source>
</evidence>
<organism evidence="2">
    <name type="scientific">Rhipicephalus microplus</name>
    <name type="common">Cattle tick</name>
    <name type="synonym">Boophilus microplus</name>
    <dbReference type="NCBI Taxonomy" id="6941"/>
    <lineage>
        <taxon>Eukaryota</taxon>
        <taxon>Metazoa</taxon>
        <taxon>Ecdysozoa</taxon>
        <taxon>Arthropoda</taxon>
        <taxon>Chelicerata</taxon>
        <taxon>Arachnida</taxon>
        <taxon>Acari</taxon>
        <taxon>Parasitiformes</taxon>
        <taxon>Ixodida</taxon>
        <taxon>Ixodoidea</taxon>
        <taxon>Ixodidae</taxon>
        <taxon>Rhipicephalinae</taxon>
        <taxon>Rhipicephalus</taxon>
        <taxon>Boophilus</taxon>
    </lineage>
</organism>
<proteinExistence type="predicted"/>
<feature type="chain" id="PRO_5026685675" evidence="1">
    <location>
        <begin position="20"/>
        <end position="115"/>
    </location>
</feature>
<dbReference type="Gene3D" id="1.10.150.440">
    <property type="match status" value="1"/>
</dbReference>
<feature type="signal peptide" evidence="1">
    <location>
        <begin position="1"/>
        <end position="19"/>
    </location>
</feature>
<dbReference type="AlphaFoldDB" id="A0A6M2CWP9"/>